<feature type="non-terminal residue" evidence="2">
    <location>
        <position position="69"/>
    </location>
</feature>
<feature type="compositionally biased region" description="Basic residues" evidence="1">
    <location>
        <begin position="60"/>
        <end position="69"/>
    </location>
</feature>
<reference evidence="2" key="1">
    <citation type="submission" date="2023-10" db="EMBL/GenBank/DDBJ databases">
        <authorList>
            <person name="Chen Y."/>
            <person name="Shah S."/>
            <person name="Dougan E. K."/>
            <person name="Thang M."/>
            <person name="Chan C."/>
        </authorList>
    </citation>
    <scope>NUCLEOTIDE SEQUENCE [LARGE SCALE GENOMIC DNA]</scope>
</reference>
<accession>A0ABN9Y8F2</accession>
<feature type="compositionally biased region" description="Basic and acidic residues" evidence="1">
    <location>
        <begin position="9"/>
        <end position="21"/>
    </location>
</feature>
<evidence type="ECO:0000313" key="2">
    <source>
        <dbReference type="EMBL" id="CAK0907107.1"/>
    </source>
</evidence>
<comment type="caution">
    <text evidence="2">The sequence shown here is derived from an EMBL/GenBank/DDBJ whole genome shotgun (WGS) entry which is preliminary data.</text>
</comment>
<protein>
    <submittedName>
        <fullName evidence="2">Uncharacterized protein</fullName>
    </submittedName>
</protein>
<feature type="region of interest" description="Disordered" evidence="1">
    <location>
        <begin position="1"/>
        <end position="69"/>
    </location>
</feature>
<feature type="non-terminal residue" evidence="2">
    <location>
        <position position="1"/>
    </location>
</feature>
<organism evidence="2 3">
    <name type="scientific">Prorocentrum cordatum</name>
    <dbReference type="NCBI Taxonomy" id="2364126"/>
    <lineage>
        <taxon>Eukaryota</taxon>
        <taxon>Sar</taxon>
        <taxon>Alveolata</taxon>
        <taxon>Dinophyceae</taxon>
        <taxon>Prorocentrales</taxon>
        <taxon>Prorocentraceae</taxon>
        <taxon>Prorocentrum</taxon>
    </lineage>
</organism>
<name>A0ABN9Y8F2_9DINO</name>
<keyword evidence="3" id="KW-1185">Reference proteome</keyword>
<feature type="compositionally biased region" description="Gly residues" evidence="1">
    <location>
        <begin position="22"/>
        <end position="31"/>
    </location>
</feature>
<evidence type="ECO:0000313" key="3">
    <source>
        <dbReference type="Proteomes" id="UP001189429"/>
    </source>
</evidence>
<dbReference type="Proteomes" id="UP001189429">
    <property type="component" value="Unassembled WGS sequence"/>
</dbReference>
<sequence length="69" mass="7075">RGARTVEAGPREPGEDREVGAGREGQVGGRGLRLLRRGHEGGRRPGGGGPAPAGGGRCRGAARARRRLP</sequence>
<evidence type="ECO:0000256" key="1">
    <source>
        <dbReference type="SAM" id="MobiDB-lite"/>
    </source>
</evidence>
<gene>
    <name evidence="2" type="ORF">PCOR1329_LOCUS82235</name>
</gene>
<proteinExistence type="predicted"/>
<dbReference type="EMBL" id="CAUYUJ010021805">
    <property type="protein sequence ID" value="CAK0907107.1"/>
    <property type="molecule type" value="Genomic_DNA"/>
</dbReference>
<feature type="compositionally biased region" description="Gly residues" evidence="1">
    <location>
        <begin position="44"/>
        <end position="58"/>
    </location>
</feature>